<proteinExistence type="predicted"/>
<dbReference type="GO" id="GO:0000172">
    <property type="term" value="C:ribonuclease MRP complex"/>
    <property type="evidence" value="ECO:0007669"/>
    <property type="project" value="TreeGrafter"/>
</dbReference>
<dbReference type="PANTHER" id="PTHR28272:SF1">
    <property type="entry name" value="RIBONUCLEASES P_MRP PROTEIN SUBUNIT POP3"/>
    <property type="match status" value="1"/>
</dbReference>
<dbReference type="EMBL" id="ML977140">
    <property type="protein sequence ID" value="KAF1991064.1"/>
    <property type="molecule type" value="Genomic_DNA"/>
</dbReference>
<dbReference type="PANTHER" id="PTHR28272">
    <property type="entry name" value="RIBONUCLEASES P/MRP PROTEIN SUBUNIT POP3"/>
    <property type="match status" value="1"/>
</dbReference>
<feature type="compositionally biased region" description="Basic and acidic residues" evidence="1">
    <location>
        <begin position="114"/>
        <end position="144"/>
    </location>
</feature>
<dbReference type="Pfam" id="PF08228">
    <property type="entry name" value="RNase_P_pop3"/>
    <property type="match status" value="1"/>
</dbReference>
<dbReference type="GO" id="GO:0005655">
    <property type="term" value="C:nucleolar ribonuclease P complex"/>
    <property type="evidence" value="ECO:0007669"/>
    <property type="project" value="TreeGrafter"/>
</dbReference>
<dbReference type="GO" id="GO:0005829">
    <property type="term" value="C:cytosol"/>
    <property type="evidence" value="ECO:0007669"/>
    <property type="project" value="TreeGrafter"/>
</dbReference>
<dbReference type="Proteomes" id="UP000800041">
    <property type="component" value="Unassembled WGS sequence"/>
</dbReference>
<dbReference type="OrthoDB" id="20109at2759"/>
<keyword evidence="3" id="KW-1185">Reference proteome</keyword>
<evidence type="ECO:0000313" key="2">
    <source>
        <dbReference type="EMBL" id="KAF1991064.1"/>
    </source>
</evidence>
<feature type="region of interest" description="Disordered" evidence="1">
    <location>
        <begin position="113"/>
        <end position="153"/>
    </location>
</feature>
<feature type="compositionally biased region" description="Basic residues" evidence="1">
    <location>
        <begin position="54"/>
        <end position="74"/>
    </location>
</feature>
<protein>
    <submittedName>
        <fullName evidence="2">Uncharacterized protein</fullName>
    </submittedName>
</protein>
<accession>A0A6G1HDC1</accession>
<evidence type="ECO:0000256" key="1">
    <source>
        <dbReference type="SAM" id="MobiDB-lite"/>
    </source>
</evidence>
<reference evidence="2" key="1">
    <citation type="journal article" date="2020" name="Stud. Mycol.">
        <title>101 Dothideomycetes genomes: a test case for predicting lifestyles and emergence of pathogens.</title>
        <authorList>
            <person name="Haridas S."/>
            <person name="Albert R."/>
            <person name="Binder M."/>
            <person name="Bloem J."/>
            <person name="Labutti K."/>
            <person name="Salamov A."/>
            <person name="Andreopoulos B."/>
            <person name="Baker S."/>
            <person name="Barry K."/>
            <person name="Bills G."/>
            <person name="Bluhm B."/>
            <person name="Cannon C."/>
            <person name="Castanera R."/>
            <person name="Culley D."/>
            <person name="Daum C."/>
            <person name="Ezra D."/>
            <person name="Gonzalez J."/>
            <person name="Henrissat B."/>
            <person name="Kuo A."/>
            <person name="Liang C."/>
            <person name="Lipzen A."/>
            <person name="Lutzoni F."/>
            <person name="Magnuson J."/>
            <person name="Mondo S."/>
            <person name="Nolan M."/>
            <person name="Ohm R."/>
            <person name="Pangilinan J."/>
            <person name="Park H.-J."/>
            <person name="Ramirez L."/>
            <person name="Alfaro M."/>
            <person name="Sun H."/>
            <person name="Tritt A."/>
            <person name="Yoshinaga Y."/>
            <person name="Zwiers L.-H."/>
            <person name="Turgeon B."/>
            <person name="Goodwin S."/>
            <person name="Spatafora J."/>
            <person name="Crous P."/>
            <person name="Grigoriev I."/>
        </authorList>
    </citation>
    <scope>NUCLEOTIDE SEQUENCE</scope>
    <source>
        <strain evidence="2">CBS 113979</strain>
    </source>
</reference>
<dbReference type="AlphaFoldDB" id="A0A6G1HDC1"/>
<dbReference type="GO" id="GO:0000171">
    <property type="term" value="F:ribonuclease MRP activity"/>
    <property type="evidence" value="ECO:0007669"/>
    <property type="project" value="TreeGrafter"/>
</dbReference>
<sequence length="259" mass="28205">MAPNTNSKTAVKAQKPTFKVTTPYGSPIWPEISSAKQDVILDLLCSLLAPIGHHRNTHITPSKGRRSEKRKRSKSTSSDAVAPAAPPPPEIQQHVLVGINSVTRHLEVLANLSKPEKLQHGSEMTTKETRDAENKNDSPSEADPKASPLPSPPQHVAAIFLPKYRNDMIYAHLPLLLRTASFAHPDSPITRLVPLSPKAEQRLAAELGIPRVGVIGILSEAAGAILLLEYVLEHVEEVQVPWLDEAVAGRFLGLKMEVT</sequence>
<dbReference type="GO" id="GO:0034965">
    <property type="term" value="P:intronic box C/D snoRNA processing"/>
    <property type="evidence" value="ECO:0007669"/>
    <property type="project" value="TreeGrafter"/>
</dbReference>
<dbReference type="GO" id="GO:0004526">
    <property type="term" value="F:ribonuclease P activity"/>
    <property type="evidence" value="ECO:0007669"/>
    <property type="project" value="TreeGrafter"/>
</dbReference>
<dbReference type="GO" id="GO:0008033">
    <property type="term" value="P:tRNA processing"/>
    <property type="evidence" value="ECO:0007669"/>
    <property type="project" value="InterPro"/>
</dbReference>
<evidence type="ECO:0000313" key="3">
    <source>
        <dbReference type="Proteomes" id="UP000800041"/>
    </source>
</evidence>
<gene>
    <name evidence="2" type="ORF">K402DRAFT_170290</name>
</gene>
<dbReference type="InterPro" id="IPR013241">
    <property type="entry name" value="RNase_P_Pop3"/>
</dbReference>
<dbReference type="GO" id="GO:0006364">
    <property type="term" value="P:rRNA processing"/>
    <property type="evidence" value="ECO:0007669"/>
    <property type="project" value="InterPro"/>
</dbReference>
<feature type="region of interest" description="Disordered" evidence="1">
    <location>
        <begin position="54"/>
        <end position="90"/>
    </location>
</feature>
<name>A0A6G1HDC1_9PEZI</name>
<organism evidence="2 3">
    <name type="scientific">Aulographum hederae CBS 113979</name>
    <dbReference type="NCBI Taxonomy" id="1176131"/>
    <lineage>
        <taxon>Eukaryota</taxon>
        <taxon>Fungi</taxon>
        <taxon>Dikarya</taxon>
        <taxon>Ascomycota</taxon>
        <taxon>Pezizomycotina</taxon>
        <taxon>Dothideomycetes</taxon>
        <taxon>Pleosporomycetidae</taxon>
        <taxon>Aulographales</taxon>
        <taxon>Aulographaceae</taxon>
    </lineage>
</organism>